<evidence type="ECO:0000256" key="2">
    <source>
        <dbReference type="ARBA" id="ARBA00022723"/>
    </source>
</evidence>
<evidence type="ECO:0000313" key="5">
    <source>
        <dbReference type="EMBL" id="KIY61453.1"/>
    </source>
</evidence>
<dbReference type="PANTHER" id="PTHR12549:SF38">
    <property type="entry name" value="JMJC DOMAIN-CONTAINING HISTONE DEMETHYLASE 2, ISOFORM A"/>
    <property type="match status" value="1"/>
</dbReference>
<evidence type="ECO:0000256" key="3">
    <source>
        <dbReference type="ARBA" id="ARBA00023242"/>
    </source>
</evidence>
<comment type="subcellular location">
    <subcellularLocation>
        <location evidence="1">Nucleus</location>
    </subcellularLocation>
</comment>
<dbReference type="Proteomes" id="UP000054007">
    <property type="component" value="Unassembled WGS sequence"/>
</dbReference>
<organism evidence="5 6">
    <name type="scientific">Cylindrobasidium torrendii FP15055 ss-10</name>
    <dbReference type="NCBI Taxonomy" id="1314674"/>
    <lineage>
        <taxon>Eukaryota</taxon>
        <taxon>Fungi</taxon>
        <taxon>Dikarya</taxon>
        <taxon>Basidiomycota</taxon>
        <taxon>Agaricomycotina</taxon>
        <taxon>Agaricomycetes</taxon>
        <taxon>Agaricomycetidae</taxon>
        <taxon>Agaricales</taxon>
        <taxon>Marasmiineae</taxon>
        <taxon>Physalacriaceae</taxon>
        <taxon>Cylindrobasidium</taxon>
    </lineage>
</organism>
<dbReference type="InterPro" id="IPR045109">
    <property type="entry name" value="LSDs-like"/>
</dbReference>
<accession>A0A0D7ASW0</accession>
<proteinExistence type="predicted"/>
<dbReference type="GO" id="GO:0006357">
    <property type="term" value="P:regulation of transcription by RNA polymerase II"/>
    <property type="evidence" value="ECO:0007669"/>
    <property type="project" value="TreeGrafter"/>
</dbReference>
<dbReference type="SMART" id="SM00558">
    <property type="entry name" value="JmjC"/>
    <property type="match status" value="1"/>
</dbReference>
<dbReference type="InterPro" id="IPR003347">
    <property type="entry name" value="JmjC_dom"/>
</dbReference>
<keyword evidence="2" id="KW-0479">Metal-binding</keyword>
<gene>
    <name evidence="5" type="ORF">CYLTODRAFT_495251</name>
</gene>
<dbReference type="Pfam" id="PF02373">
    <property type="entry name" value="JmjC"/>
    <property type="match status" value="1"/>
</dbReference>
<dbReference type="PROSITE" id="PS51184">
    <property type="entry name" value="JMJC"/>
    <property type="match status" value="1"/>
</dbReference>
<reference evidence="5 6" key="1">
    <citation type="journal article" date="2015" name="Fungal Genet. Biol.">
        <title>Evolution of novel wood decay mechanisms in Agaricales revealed by the genome sequences of Fistulina hepatica and Cylindrobasidium torrendii.</title>
        <authorList>
            <person name="Floudas D."/>
            <person name="Held B.W."/>
            <person name="Riley R."/>
            <person name="Nagy L.G."/>
            <person name="Koehler G."/>
            <person name="Ransdell A.S."/>
            <person name="Younus H."/>
            <person name="Chow J."/>
            <person name="Chiniquy J."/>
            <person name="Lipzen A."/>
            <person name="Tritt A."/>
            <person name="Sun H."/>
            <person name="Haridas S."/>
            <person name="LaButti K."/>
            <person name="Ohm R.A."/>
            <person name="Kues U."/>
            <person name="Blanchette R.A."/>
            <person name="Grigoriev I.V."/>
            <person name="Minto R.E."/>
            <person name="Hibbett D.S."/>
        </authorList>
    </citation>
    <scope>NUCLEOTIDE SEQUENCE [LARGE SCALE GENOMIC DNA]</scope>
    <source>
        <strain evidence="5 6">FP15055 ss-10</strain>
    </source>
</reference>
<evidence type="ECO:0000313" key="6">
    <source>
        <dbReference type="Proteomes" id="UP000054007"/>
    </source>
</evidence>
<dbReference type="OrthoDB" id="1667110at2759"/>
<dbReference type="GO" id="GO:0000118">
    <property type="term" value="C:histone deacetylase complex"/>
    <property type="evidence" value="ECO:0007669"/>
    <property type="project" value="TreeGrafter"/>
</dbReference>
<evidence type="ECO:0000259" key="4">
    <source>
        <dbReference type="PROSITE" id="PS51184"/>
    </source>
</evidence>
<feature type="domain" description="JmjC" evidence="4">
    <location>
        <begin position="260"/>
        <end position="439"/>
    </location>
</feature>
<dbReference type="PANTHER" id="PTHR12549">
    <property type="entry name" value="JMJC DOMAIN-CONTAINING HISTONE DEMETHYLATION PROTEIN"/>
    <property type="match status" value="1"/>
</dbReference>
<dbReference type="EMBL" id="KN880941">
    <property type="protein sequence ID" value="KIY61453.1"/>
    <property type="molecule type" value="Genomic_DNA"/>
</dbReference>
<name>A0A0D7ASW0_9AGAR</name>
<sequence length="466" mass="52295">MNNFKYHTIQISGSEKDTMKILAARYLAPLVRLESTTVANNINCILRPGELDTRYYCDACLTTLFFGSMSCRCCGWEFCLDCFVLFQTGVMPEVIRLPRQRSEMKPYACSSPSKHSSADFLYTTRFTLDALQATYMALAPWSEMTPPEVVSGPPGLTNPHGRLEAPYLSPGSEHLSSYLSNGIPVVVPGLRTGAMWSPGWFIEHYGRNRVMLINCETEEQTQSTVGKFFETFGLERDRSLPPLKLADWPPQTDFKTKFSVLYAEFCDILPFPEYMDQAGRKNIASYFAYNAQVPDLGPKMYIAHRTDTGNGSTRLHMDMSDAINILTYSSDMREGAVWDIFKREDAAKLHDFISQESGGSTAPNAIHAQGTYLSEDMLEKLAGLGVYGFRIRQMPGDAVIIPAGCAHQVANRADCIKVAADFVSPENISVCEGLRQEFRALNMHESWKEDALQISTMMWHAWMALQ</sequence>
<dbReference type="Gene3D" id="2.60.120.650">
    <property type="entry name" value="Cupin"/>
    <property type="match status" value="1"/>
</dbReference>
<dbReference type="STRING" id="1314674.A0A0D7ASW0"/>
<dbReference type="GO" id="GO:0046872">
    <property type="term" value="F:metal ion binding"/>
    <property type="evidence" value="ECO:0007669"/>
    <property type="project" value="UniProtKB-KW"/>
</dbReference>
<keyword evidence="6" id="KW-1185">Reference proteome</keyword>
<evidence type="ECO:0000256" key="1">
    <source>
        <dbReference type="ARBA" id="ARBA00004123"/>
    </source>
</evidence>
<dbReference type="GO" id="GO:0031490">
    <property type="term" value="F:chromatin DNA binding"/>
    <property type="evidence" value="ECO:0007669"/>
    <property type="project" value="TreeGrafter"/>
</dbReference>
<dbReference type="GO" id="GO:0000785">
    <property type="term" value="C:chromatin"/>
    <property type="evidence" value="ECO:0007669"/>
    <property type="project" value="TreeGrafter"/>
</dbReference>
<dbReference type="GO" id="GO:0032454">
    <property type="term" value="F:histone H3K9 demethylase activity"/>
    <property type="evidence" value="ECO:0007669"/>
    <property type="project" value="InterPro"/>
</dbReference>
<keyword evidence="3" id="KW-0539">Nucleus</keyword>
<dbReference type="GO" id="GO:0003712">
    <property type="term" value="F:transcription coregulator activity"/>
    <property type="evidence" value="ECO:0007669"/>
    <property type="project" value="TreeGrafter"/>
</dbReference>
<protein>
    <recommendedName>
        <fullName evidence="4">JmjC domain-containing protein</fullName>
    </recommendedName>
</protein>
<dbReference type="SUPFAM" id="SSF51197">
    <property type="entry name" value="Clavaminate synthase-like"/>
    <property type="match status" value="1"/>
</dbReference>
<dbReference type="AlphaFoldDB" id="A0A0D7ASW0"/>